<dbReference type="InterPro" id="IPR009915">
    <property type="entry name" value="NnrU_dom"/>
</dbReference>
<keyword evidence="2 5" id="KW-0812">Transmembrane</keyword>
<dbReference type="KEGG" id="atw:C0099_10190"/>
<feature type="transmembrane region" description="Helical" evidence="5">
    <location>
        <begin position="164"/>
        <end position="188"/>
    </location>
</feature>
<reference evidence="7 8" key="1">
    <citation type="submission" date="2018-01" db="EMBL/GenBank/DDBJ databases">
        <authorList>
            <person name="Fu G.-Y."/>
        </authorList>
    </citation>
    <scope>NUCLEOTIDE SEQUENCE [LARGE SCALE GENOMIC DNA]</scope>
    <source>
        <strain evidence="7 8">SY39</strain>
    </source>
</reference>
<feature type="domain" description="NnrU" evidence="6">
    <location>
        <begin position="3"/>
        <end position="190"/>
    </location>
</feature>
<dbReference type="OrthoDB" id="5293641at2"/>
<keyword evidence="4 5" id="KW-0472">Membrane</keyword>
<sequence length="192" mass="21466">MILLILGLWLFLGMHSVRMLAPQMRERYVYRFGPSNWRLIYAGVSVVGLVLIVLGYSDTHMNPVHLWSPPLWTRHLAALLTLPAFVLLAATYVPGTCMRARIGHPMLAATKLWALAHVIANGTLGDVLLFGSFLVWAAMGFSASRRLDRAEGVTRVPGHWTRDLIAVVVGLVMWFLFARHLHVVLFGVRPFG</sequence>
<keyword evidence="3 5" id="KW-1133">Transmembrane helix</keyword>
<feature type="transmembrane region" description="Helical" evidence="5">
    <location>
        <begin position="114"/>
        <end position="143"/>
    </location>
</feature>
<dbReference type="Pfam" id="PF07298">
    <property type="entry name" value="NnrU"/>
    <property type="match status" value="1"/>
</dbReference>
<keyword evidence="8" id="KW-1185">Reference proteome</keyword>
<dbReference type="RefSeq" id="WP_102247313.1">
    <property type="nucleotide sequence ID" value="NZ_CP025682.1"/>
</dbReference>
<feature type="transmembrane region" description="Helical" evidence="5">
    <location>
        <begin position="76"/>
        <end position="94"/>
    </location>
</feature>
<protein>
    <submittedName>
        <fullName evidence="7">NnrU family protein</fullName>
    </submittedName>
</protein>
<evidence type="ECO:0000313" key="8">
    <source>
        <dbReference type="Proteomes" id="UP000242205"/>
    </source>
</evidence>
<comment type="subcellular location">
    <subcellularLocation>
        <location evidence="1">Membrane</location>
        <topology evidence="1">Multi-pass membrane protein</topology>
    </subcellularLocation>
</comment>
<evidence type="ECO:0000256" key="2">
    <source>
        <dbReference type="ARBA" id="ARBA00022692"/>
    </source>
</evidence>
<name>A0A2I6S7N6_9RHOO</name>
<feature type="transmembrane region" description="Helical" evidence="5">
    <location>
        <begin position="35"/>
        <end position="56"/>
    </location>
</feature>
<dbReference type="AlphaFoldDB" id="A0A2I6S7N6"/>
<accession>A0A2I6S7N6</accession>
<dbReference type="Proteomes" id="UP000242205">
    <property type="component" value="Chromosome"/>
</dbReference>
<evidence type="ECO:0000256" key="4">
    <source>
        <dbReference type="ARBA" id="ARBA00023136"/>
    </source>
</evidence>
<proteinExistence type="predicted"/>
<evidence type="ECO:0000256" key="1">
    <source>
        <dbReference type="ARBA" id="ARBA00004141"/>
    </source>
</evidence>
<gene>
    <name evidence="7" type="ORF">C0099_10190</name>
</gene>
<dbReference type="EMBL" id="CP025682">
    <property type="protein sequence ID" value="AUN95264.1"/>
    <property type="molecule type" value="Genomic_DNA"/>
</dbReference>
<evidence type="ECO:0000313" key="7">
    <source>
        <dbReference type="EMBL" id="AUN95264.1"/>
    </source>
</evidence>
<dbReference type="GO" id="GO:0016020">
    <property type="term" value="C:membrane"/>
    <property type="evidence" value="ECO:0007669"/>
    <property type="project" value="UniProtKB-SubCell"/>
</dbReference>
<organism evidence="7 8">
    <name type="scientific">Pseudazoarcus pumilus</name>
    <dbReference type="NCBI Taxonomy" id="2067960"/>
    <lineage>
        <taxon>Bacteria</taxon>
        <taxon>Pseudomonadati</taxon>
        <taxon>Pseudomonadota</taxon>
        <taxon>Betaproteobacteria</taxon>
        <taxon>Rhodocyclales</taxon>
        <taxon>Zoogloeaceae</taxon>
        <taxon>Pseudazoarcus</taxon>
    </lineage>
</organism>
<evidence type="ECO:0000256" key="3">
    <source>
        <dbReference type="ARBA" id="ARBA00022989"/>
    </source>
</evidence>
<evidence type="ECO:0000259" key="6">
    <source>
        <dbReference type="Pfam" id="PF07298"/>
    </source>
</evidence>
<evidence type="ECO:0000256" key="5">
    <source>
        <dbReference type="SAM" id="Phobius"/>
    </source>
</evidence>